<dbReference type="SUPFAM" id="SSF56349">
    <property type="entry name" value="DNA breaking-rejoining enzymes"/>
    <property type="match status" value="1"/>
</dbReference>
<evidence type="ECO:0000256" key="1">
    <source>
        <dbReference type="ARBA" id="ARBA00008857"/>
    </source>
</evidence>
<reference evidence="5 6" key="1">
    <citation type="submission" date="2018-05" db="EMBL/GenBank/DDBJ databases">
        <title>Genomic Encyclopedia of Archaeal and Bacterial Type Strains, Phase II (KMG-II): from individual species to whole genera.</title>
        <authorList>
            <person name="Goeker M."/>
        </authorList>
    </citation>
    <scope>NUCLEOTIDE SEQUENCE [LARGE SCALE GENOMIC DNA]</scope>
    <source>
        <strain evidence="5 6">DSM 22214</strain>
    </source>
</reference>
<dbReference type="Proteomes" id="UP000245489">
    <property type="component" value="Unassembled WGS sequence"/>
</dbReference>
<dbReference type="AlphaFoldDB" id="A0A316EE86"/>
<dbReference type="InterPro" id="IPR011010">
    <property type="entry name" value="DNA_brk_join_enz"/>
</dbReference>
<dbReference type="GO" id="GO:0006310">
    <property type="term" value="P:DNA recombination"/>
    <property type="evidence" value="ECO:0007669"/>
    <property type="project" value="UniProtKB-KW"/>
</dbReference>
<dbReference type="RefSeq" id="WP_109741292.1">
    <property type="nucleotide sequence ID" value="NZ_QGGO01000002.1"/>
</dbReference>
<name>A0A316EE86_9BACT</name>
<feature type="domain" description="Tyr recombinase" evidence="4">
    <location>
        <begin position="225"/>
        <end position="403"/>
    </location>
</feature>
<keyword evidence="3" id="KW-0233">DNA recombination</keyword>
<protein>
    <submittedName>
        <fullName evidence="5">Site-specific recombinase XerD</fullName>
    </submittedName>
</protein>
<dbReference type="PANTHER" id="PTHR30349">
    <property type="entry name" value="PHAGE INTEGRASE-RELATED"/>
    <property type="match status" value="1"/>
</dbReference>
<dbReference type="InterPro" id="IPR013762">
    <property type="entry name" value="Integrase-like_cat_sf"/>
</dbReference>
<dbReference type="Gene3D" id="1.10.443.10">
    <property type="entry name" value="Intergrase catalytic core"/>
    <property type="match status" value="1"/>
</dbReference>
<dbReference type="InterPro" id="IPR010998">
    <property type="entry name" value="Integrase_recombinase_N"/>
</dbReference>
<dbReference type="InterPro" id="IPR002104">
    <property type="entry name" value="Integrase_catalytic"/>
</dbReference>
<evidence type="ECO:0000256" key="3">
    <source>
        <dbReference type="ARBA" id="ARBA00023172"/>
    </source>
</evidence>
<comment type="caution">
    <text evidence="5">The sequence shown here is derived from an EMBL/GenBank/DDBJ whole genome shotgun (WGS) entry which is preliminary data.</text>
</comment>
<dbReference type="InterPro" id="IPR050090">
    <property type="entry name" value="Tyrosine_recombinase_XerCD"/>
</dbReference>
<evidence type="ECO:0000313" key="5">
    <source>
        <dbReference type="EMBL" id="PWK28960.1"/>
    </source>
</evidence>
<comment type="similarity">
    <text evidence="1">Belongs to the 'phage' integrase family.</text>
</comment>
<dbReference type="Gene3D" id="1.10.150.130">
    <property type="match status" value="1"/>
</dbReference>
<dbReference type="GO" id="GO:0015074">
    <property type="term" value="P:DNA integration"/>
    <property type="evidence" value="ECO:0007669"/>
    <property type="project" value="InterPro"/>
</dbReference>
<evidence type="ECO:0000313" key="6">
    <source>
        <dbReference type="Proteomes" id="UP000245489"/>
    </source>
</evidence>
<dbReference type="PANTHER" id="PTHR30349:SF41">
    <property type="entry name" value="INTEGRASE_RECOMBINASE PROTEIN MJ0367-RELATED"/>
    <property type="match status" value="1"/>
</dbReference>
<dbReference type="CDD" id="cd01185">
    <property type="entry name" value="INTN1_C_like"/>
    <property type="match status" value="1"/>
</dbReference>
<evidence type="ECO:0000256" key="2">
    <source>
        <dbReference type="ARBA" id="ARBA00023125"/>
    </source>
</evidence>
<accession>A0A316EE86</accession>
<dbReference type="EMBL" id="QGGO01000002">
    <property type="protein sequence ID" value="PWK28960.1"/>
    <property type="molecule type" value="Genomic_DNA"/>
</dbReference>
<dbReference type="Pfam" id="PF00589">
    <property type="entry name" value="Phage_integrase"/>
    <property type="match status" value="1"/>
</dbReference>
<keyword evidence="6" id="KW-1185">Reference proteome</keyword>
<dbReference type="OrthoDB" id="1098628at2"/>
<organism evidence="5 6">
    <name type="scientific">Arcicella aurantiaca</name>
    <dbReference type="NCBI Taxonomy" id="591202"/>
    <lineage>
        <taxon>Bacteria</taxon>
        <taxon>Pseudomonadati</taxon>
        <taxon>Bacteroidota</taxon>
        <taxon>Cytophagia</taxon>
        <taxon>Cytophagales</taxon>
        <taxon>Flectobacillaceae</taxon>
        <taxon>Arcicella</taxon>
    </lineage>
</organism>
<dbReference type="PROSITE" id="PS51898">
    <property type="entry name" value="TYR_RECOMBINASE"/>
    <property type="match status" value="1"/>
</dbReference>
<evidence type="ECO:0000259" key="4">
    <source>
        <dbReference type="PROSITE" id="PS51898"/>
    </source>
</evidence>
<sequence length="405" mass="46730">MAKIQKKQNNSERVLRIPDVAFSNRQGKVQIRFKHGGEDRKLSLNQTIGKRKIDSKTGYIENDPIATQLLLEYRNRFRETYKNFILRGAEPSIEDIKDGIFFRTTSTPIPSLKVAMQDYFDQDYGKDSKKDEKTIEKNGYMMRYVLEWLNDIGKSDISVKSINANHAEQLLNWVMANRSVEKEHSRRSVGFLERALKFSVNNGWIARNPFEYVLMEKKFKRQSKPITKFLTPNEVKAIEQLDNLQPELALIRDYFLFSCYTGMDEITLRVAKKEWLKDKNGQAYIEGFRGKPDGDIHHQFVVPICPKAEKLIEKFTAMSEGDSLLPIMTYNQQINIMLKCIAKMAGVNKPVSFGFGRKTFATTKINDGVRIEIIQLMMGHTSIKTTIGYYAHIDINTVLKEGLTK</sequence>
<dbReference type="GO" id="GO:0003677">
    <property type="term" value="F:DNA binding"/>
    <property type="evidence" value="ECO:0007669"/>
    <property type="project" value="UniProtKB-KW"/>
</dbReference>
<proteinExistence type="inferred from homology"/>
<gene>
    <name evidence="5" type="ORF">LV89_00513</name>
</gene>
<keyword evidence="2" id="KW-0238">DNA-binding</keyword>